<keyword evidence="2" id="KW-1185">Reference proteome</keyword>
<name>A0A516KN52_9CAUD</name>
<gene>
    <name evidence="1" type="ORF">Goe8_c02320</name>
</gene>
<proteinExistence type="predicted"/>
<organism evidence="1 2">
    <name type="scientific">Bacillus phage vB_BmeM-Goe8</name>
    <dbReference type="NCBI Taxonomy" id="2593638"/>
    <lineage>
        <taxon>Viruses</taxon>
        <taxon>Duplodnaviria</taxon>
        <taxon>Heunggongvirae</taxon>
        <taxon>Uroviricota</taxon>
        <taxon>Caudoviricetes</taxon>
        <taxon>Herelleviridae</taxon>
        <taxon>Bastillevirinae</taxon>
        <taxon>Goettingenvirus</taxon>
        <taxon>Goettingenvirus goe8</taxon>
    </lineage>
</organism>
<protein>
    <submittedName>
        <fullName evidence="1">Uncharacterized protein</fullName>
    </submittedName>
</protein>
<dbReference type="EMBL" id="MN043729">
    <property type="protein sequence ID" value="QDP43005.1"/>
    <property type="molecule type" value="Genomic_DNA"/>
</dbReference>
<reference evidence="1 2" key="1">
    <citation type="submission" date="2019-06" db="EMBL/GenBank/DDBJ databases">
        <authorList>
            <person name="Hertel R."/>
        </authorList>
    </citation>
    <scope>NUCLEOTIDE SEQUENCE [LARGE SCALE GENOMIC DNA]</scope>
</reference>
<evidence type="ECO:0000313" key="1">
    <source>
        <dbReference type="EMBL" id="QDP43005.1"/>
    </source>
</evidence>
<accession>A0A516KN52</accession>
<dbReference type="Proteomes" id="UP000317800">
    <property type="component" value="Segment"/>
</dbReference>
<evidence type="ECO:0000313" key="2">
    <source>
        <dbReference type="Proteomes" id="UP000317800"/>
    </source>
</evidence>
<sequence>MTDSYVVRTIVGITKDAKTKEEAVIEAMKFLAGSYYVVDASADIYSEDDLNDNDELSEEALERLADRITKGESK</sequence>